<dbReference type="Proteomes" id="UP000663840">
    <property type="component" value="Unassembled WGS sequence"/>
</dbReference>
<dbReference type="Proteomes" id="UP000650582">
    <property type="component" value="Unassembled WGS sequence"/>
</dbReference>
<organism evidence="2 4">
    <name type="scientific">Rhizoctonia solani</name>
    <dbReference type="NCBI Taxonomy" id="456999"/>
    <lineage>
        <taxon>Eukaryota</taxon>
        <taxon>Fungi</taxon>
        <taxon>Dikarya</taxon>
        <taxon>Basidiomycota</taxon>
        <taxon>Agaricomycotina</taxon>
        <taxon>Agaricomycetes</taxon>
        <taxon>Cantharellales</taxon>
        <taxon>Ceratobasidiaceae</taxon>
        <taxon>Rhizoctonia</taxon>
    </lineage>
</organism>
<name>A0A8H3BB84_9AGAM</name>
<evidence type="ECO:0000256" key="1">
    <source>
        <dbReference type="SAM" id="MobiDB-lite"/>
    </source>
</evidence>
<evidence type="ECO:0000313" key="4">
    <source>
        <dbReference type="Proteomes" id="UP000663840"/>
    </source>
</evidence>
<dbReference type="EMBL" id="CAJMWR010002932">
    <property type="protein sequence ID" value="CAE6451403.1"/>
    <property type="molecule type" value="Genomic_DNA"/>
</dbReference>
<reference evidence="3" key="1">
    <citation type="submission" date="2020-09" db="EMBL/GenBank/DDBJ databases">
        <title>Comparative genome analyses of four rice-infecting Rhizoctonia solani isolates reveal extensive enrichment of homogalacturonan modification genes.</title>
        <authorList>
            <person name="Lee D.-Y."/>
            <person name="Jeon J."/>
            <person name="Kim K.-T."/>
            <person name="Cheong K."/>
            <person name="Song H."/>
            <person name="Choi G."/>
            <person name="Ko J."/>
            <person name="Opiyo S.O."/>
            <person name="Zuo S."/>
            <person name="Madhav S."/>
            <person name="Lee Y.-H."/>
            <person name="Wang G.-L."/>
        </authorList>
    </citation>
    <scope>NUCLEOTIDE SEQUENCE</scope>
    <source>
        <strain evidence="3">AG1-IA YN-7</strain>
    </source>
</reference>
<dbReference type="AlphaFoldDB" id="A0A8H3BB84"/>
<accession>A0A8H3BB84</accession>
<comment type="caution">
    <text evidence="2">The sequence shown here is derived from an EMBL/GenBank/DDBJ whole genome shotgun (WGS) entry which is preliminary data.</text>
</comment>
<gene>
    <name evidence="2" type="ORF">RDB_LOCUS91177</name>
    <name evidence="3" type="ORF">RHS04_00918</name>
</gene>
<dbReference type="EMBL" id="JACYCC010000024">
    <property type="protein sequence ID" value="KAF8685134.1"/>
    <property type="molecule type" value="Genomic_DNA"/>
</dbReference>
<evidence type="ECO:0000313" key="3">
    <source>
        <dbReference type="EMBL" id="KAF8685134.1"/>
    </source>
</evidence>
<sequence length="340" mass="39175">MGSSRRTRDIGTFRASNTNQEPSQAPNRPSSGVVAECLKSMPELCMGPVRFIEEHTPAEIDSIMLTIRSWREKYDLKLFEDLLGPINDEIMTKMKYWTHTSPILMTRNTHGDHLDAQNASKSTLKLFFPSSSGHSIFPDKGLIMNAREVCKMWASCATNHFQLASFQWFKDTGVARHEYLLFKLQRGESTSPTHKVMWLRLERRPSAKAESSKRKLMGSLWGQFIADDLITISPRREDLLHLDGSSLEQASATFHEKLSLRYLLEVLNIIHGESPEYHLAGAHCWFYASTIAEIVTKKVRVVWEHGSISHCDHWMSKNIVNPEQYTRIMDRVRHLREYQN</sequence>
<feature type="compositionally biased region" description="Basic and acidic residues" evidence="1">
    <location>
        <begin position="1"/>
        <end position="11"/>
    </location>
</feature>
<proteinExistence type="predicted"/>
<feature type="region of interest" description="Disordered" evidence="1">
    <location>
        <begin position="1"/>
        <end position="31"/>
    </location>
</feature>
<reference evidence="2" key="2">
    <citation type="submission" date="2021-01" db="EMBL/GenBank/DDBJ databases">
        <authorList>
            <person name="Kaushik A."/>
        </authorList>
    </citation>
    <scope>NUCLEOTIDE SEQUENCE</scope>
    <source>
        <strain evidence="2">AG1-1A</strain>
    </source>
</reference>
<evidence type="ECO:0000313" key="2">
    <source>
        <dbReference type="EMBL" id="CAE6451403.1"/>
    </source>
</evidence>
<feature type="compositionally biased region" description="Polar residues" evidence="1">
    <location>
        <begin position="14"/>
        <end position="30"/>
    </location>
</feature>
<protein>
    <submittedName>
        <fullName evidence="2">Uncharacterized protein</fullName>
    </submittedName>
</protein>